<evidence type="ECO:0000313" key="3">
    <source>
        <dbReference type="Proteomes" id="UP000053097"/>
    </source>
</evidence>
<organism evidence="2 3">
    <name type="scientific">Ooceraea biroi</name>
    <name type="common">Clonal raider ant</name>
    <name type="synonym">Cerapachys biroi</name>
    <dbReference type="NCBI Taxonomy" id="2015173"/>
    <lineage>
        <taxon>Eukaryota</taxon>
        <taxon>Metazoa</taxon>
        <taxon>Ecdysozoa</taxon>
        <taxon>Arthropoda</taxon>
        <taxon>Hexapoda</taxon>
        <taxon>Insecta</taxon>
        <taxon>Pterygota</taxon>
        <taxon>Neoptera</taxon>
        <taxon>Endopterygota</taxon>
        <taxon>Hymenoptera</taxon>
        <taxon>Apocrita</taxon>
        <taxon>Aculeata</taxon>
        <taxon>Formicoidea</taxon>
        <taxon>Formicidae</taxon>
        <taxon>Dorylinae</taxon>
        <taxon>Ooceraea</taxon>
    </lineage>
</organism>
<dbReference type="EMBL" id="KK107207">
    <property type="protein sequence ID" value="EZA55374.1"/>
    <property type="molecule type" value="Genomic_DNA"/>
</dbReference>
<dbReference type="SUPFAM" id="SSF53098">
    <property type="entry name" value="Ribonuclease H-like"/>
    <property type="match status" value="1"/>
</dbReference>
<dbReference type="Pfam" id="PF05699">
    <property type="entry name" value="Dimer_Tnp_hAT"/>
    <property type="match status" value="1"/>
</dbReference>
<dbReference type="AlphaFoldDB" id="A0A026WJT1"/>
<reference evidence="2 3" key="1">
    <citation type="journal article" date="2014" name="Curr. Biol.">
        <title>The genome of the clonal raider ant Cerapachys biroi.</title>
        <authorList>
            <person name="Oxley P.R."/>
            <person name="Ji L."/>
            <person name="Fetter-Pruneda I."/>
            <person name="McKenzie S.K."/>
            <person name="Li C."/>
            <person name="Hu H."/>
            <person name="Zhang G."/>
            <person name="Kronauer D.J."/>
        </authorList>
    </citation>
    <scope>NUCLEOTIDE SEQUENCE [LARGE SCALE GENOMIC DNA]</scope>
</reference>
<protein>
    <recommendedName>
        <fullName evidence="1">HAT C-terminal dimerisation domain-containing protein</fullName>
    </recommendedName>
</protein>
<dbReference type="Proteomes" id="UP000053097">
    <property type="component" value="Unassembled WGS sequence"/>
</dbReference>
<sequence>KWLTPHEDNEKALCTACNKILLCGKSDLIRHSRTKLHIKNISEGLHITLSASLSKPNIKDEDHVKKVKTAEIKLAAFYAEHNIAFQTLDHMVPLLKDICSDPQVVNDLKLSRRKCTAIIKNVLGKRESHKLITNLKTQKFSILIDESTNITNNKLLCILVKYISLDSKKCMTQLLELISLDATDCSADKLYSAFEKCLKSKDIPLSNIIGMACDNASVMIGEHNSFMSRLRKEVPALIVLKCICHSSALIASKACSKLPDSCDNLLHAVATYFSGSAKRSAILCEFQTFFDVESRKILKLSNTRWLVLQKCVTRLLENWDVLKHYFYLETIENNNNSAVTISNTLNDNAIKAYMLFLKYSLNFLNDFNALFQGRQILIHKLAESSEHLIKQMGYNFLLPTTLNNISLDVINPSNFLPVTSIYLGPECESFLQSESSEFITEIKSKCLSFYTTAVKEIIQRLPYNDKIFRELKFLDPNVALREESRLTFPDLRHVAKTFQISDITALAYEWRTLPFVFDDAEKTLLANLEIDDMWKNIFQKKKFNNKPFFPNLENLVYAVLALPHSNAEAERIFSIVTDAKNKKRNRIDINSLNAVCKVRSSFQANNINCRTFQVDATHLELHNYKNLFSRNTNECKDNNE</sequence>
<proteinExistence type="predicted"/>
<feature type="domain" description="HAT C-terminal dimerisation" evidence="1">
    <location>
        <begin position="542"/>
        <end position="596"/>
    </location>
</feature>
<dbReference type="OrthoDB" id="7674489at2759"/>
<dbReference type="OMA" id="NCATEAY"/>
<dbReference type="PANTHER" id="PTHR37162:SF1">
    <property type="entry name" value="BED-TYPE DOMAIN-CONTAINING PROTEIN"/>
    <property type="match status" value="1"/>
</dbReference>
<dbReference type="PANTHER" id="PTHR37162">
    <property type="entry name" value="HAT FAMILY DIMERISATION DOMAINCONTAINING PROTEIN-RELATED"/>
    <property type="match status" value="1"/>
</dbReference>
<name>A0A026WJT1_OOCBI</name>
<dbReference type="InterPro" id="IPR008906">
    <property type="entry name" value="HATC_C_dom"/>
</dbReference>
<accession>A0A026WJT1</accession>
<dbReference type="InterPro" id="IPR012337">
    <property type="entry name" value="RNaseH-like_sf"/>
</dbReference>
<dbReference type="GO" id="GO:0046983">
    <property type="term" value="F:protein dimerization activity"/>
    <property type="evidence" value="ECO:0007669"/>
    <property type="project" value="InterPro"/>
</dbReference>
<gene>
    <name evidence="2" type="ORF">X777_04334</name>
</gene>
<feature type="non-terminal residue" evidence="2">
    <location>
        <position position="1"/>
    </location>
</feature>
<evidence type="ECO:0000259" key="1">
    <source>
        <dbReference type="Pfam" id="PF05699"/>
    </source>
</evidence>
<keyword evidence="3" id="KW-1185">Reference proteome</keyword>
<evidence type="ECO:0000313" key="2">
    <source>
        <dbReference type="EMBL" id="EZA55374.1"/>
    </source>
</evidence>